<keyword evidence="4" id="KW-0255">Endonuclease</keyword>
<dbReference type="InterPro" id="IPR011856">
    <property type="entry name" value="tRNA_endonuc-like_dom_sf"/>
</dbReference>
<dbReference type="GO" id="GO:0009307">
    <property type="term" value="P:DNA restriction-modification system"/>
    <property type="evidence" value="ECO:0007669"/>
    <property type="project" value="InterPro"/>
</dbReference>
<feature type="region of interest" description="Disordered" evidence="1">
    <location>
        <begin position="115"/>
        <end position="135"/>
    </location>
</feature>
<dbReference type="EMBL" id="MHUT01000012">
    <property type="protein sequence ID" value="OHA80945.1"/>
    <property type="molecule type" value="Genomic_DNA"/>
</dbReference>
<feature type="domain" description="Restriction endonuclease type IV Mrr" evidence="2">
    <location>
        <begin position="157"/>
        <end position="274"/>
    </location>
</feature>
<comment type="caution">
    <text evidence="4">The sequence shown here is derived from an EMBL/GenBank/DDBJ whole genome shotgun (WGS) entry which is preliminary data.</text>
</comment>
<keyword evidence="4" id="KW-0378">Hydrolase</keyword>
<dbReference type="InterPro" id="IPR007560">
    <property type="entry name" value="Restrct_endonuc_IV_Mrr"/>
</dbReference>
<accession>A0A1G2S765</accession>
<dbReference type="GO" id="GO:0003677">
    <property type="term" value="F:DNA binding"/>
    <property type="evidence" value="ECO:0007669"/>
    <property type="project" value="InterPro"/>
</dbReference>
<sequence length="300" mass="33718">MAIPKFRYIILPFLRQLSDEKEHTLKEIEGALSAEFKLTEDELVQRTPSGRMSIFSNRTGWAKTYLKKAGLVDAPKKSYVKITKQGLKALSQKPEVIDTHFLDQFSSFREFQYGSEDQVTQEKEDVSENTPEESLESSYQRILKDLEADLLSNLMNGSPAFFEQVVVDLLIGMGYGGSRKDAGQALGKTGDEGIDGIIKEDKLGLDLIYLQAKRWKGTVGRPDVQGFVGALTGKFAKKGIFITTSNFTQEALDYVKKLDCRVILVDGSELVRLMIEHDIGVSILATYQIKKVDSDYFFEE</sequence>
<feature type="domain" description="Restriction system protein Mrr-like N-terminal" evidence="3">
    <location>
        <begin position="6"/>
        <end position="91"/>
    </location>
</feature>
<dbReference type="PANTHER" id="PTHR30015:SF7">
    <property type="entry name" value="TYPE IV METHYL-DIRECTED RESTRICTION ENZYME ECOKMRR"/>
    <property type="match status" value="1"/>
</dbReference>
<dbReference type="InterPro" id="IPR011335">
    <property type="entry name" value="Restrct_endonuc-II-like"/>
</dbReference>
<dbReference type="PANTHER" id="PTHR30015">
    <property type="entry name" value="MRR RESTRICTION SYSTEM PROTEIN"/>
    <property type="match status" value="1"/>
</dbReference>
<evidence type="ECO:0000313" key="4">
    <source>
        <dbReference type="EMBL" id="OHA80945.1"/>
    </source>
</evidence>
<dbReference type="AlphaFoldDB" id="A0A1G2S765"/>
<protein>
    <submittedName>
        <fullName evidence="4">Restriction endonuclease</fullName>
    </submittedName>
</protein>
<dbReference type="Pfam" id="PF14338">
    <property type="entry name" value="Mrr_N"/>
    <property type="match status" value="1"/>
</dbReference>
<gene>
    <name evidence="4" type="ORF">A3D51_02890</name>
</gene>
<organism evidence="4 5">
    <name type="scientific">Candidatus Yonathbacteria bacterium RIFCSPHIGHO2_02_FULL_44_14</name>
    <dbReference type="NCBI Taxonomy" id="1802724"/>
    <lineage>
        <taxon>Bacteria</taxon>
        <taxon>Candidatus Yonathiibacteriota</taxon>
    </lineage>
</organism>
<dbReference type="Pfam" id="PF04471">
    <property type="entry name" value="Mrr_cat"/>
    <property type="match status" value="1"/>
</dbReference>
<evidence type="ECO:0000259" key="3">
    <source>
        <dbReference type="Pfam" id="PF14338"/>
    </source>
</evidence>
<dbReference type="SUPFAM" id="SSF52980">
    <property type="entry name" value="Restriction endonuclease-like"/>
    <property type="match status" value="1"/>
</dbReference>
<dbReference type="GO" id="GO:0015666">
    <property type="term" value="F:restriction endodeoxyribonuclease activity"/>
    <property type="evidence" value="ECO:0007669"/>
    <property type="project" value="TreeGrafter"/>
</dbReference>
<reference evidence="4 5" key="1">
    <citation type="journal article" date="2016" name="Nat. Commun.">
        <title>Thousands of microbial genomes shed light on interconnected biogeochemical processes in an aquifer system.</title>
        <authorList>
            <person name="Anantharaman K."/>
            <person name="Brown C.T."/>
            <person name="Hug L.A."/>
            <person name="Sharon I."/>
            <person name="Castelle C.J."/>
            <person name="Probst A.J."/>
            <person name="Thomas B.C."/>
            <person name="Singh A."/>
            <person name="Wilkins M.J."/>
            <person name="Karaoz U."/>
            <person name="Brodie E.L."/>
            <person name="Williams K.H."/>
            <person name="Hubbard S.S."/>
            <person name="Banfield J.F."/>
        </authorList>
    </citation>
    <scope>NUCLEOTIDE SEQUENCE [LARGE SCALE GENOMIC DNA]</scope>
</reference>
<evidence type="ECO:0000259" key="2">
    <source>
        <dbReference type="Pfam" id="PF04471"/>
    </source>
</evidence>
<name>A0A1G2S765_9BACT</name>
<keyword evidence="4" id="KW-0540">Nuclease</keyword>
<dbReference type="Proteomes" id="UP000179118">
    <property type="component" value="Unassembled WGS sequence"/>
</dbReference>
<proteinExistence type="predicted"/>
<dbReference type="InterPro" id="IPR025745">
    <property type="entry name" value="Mrr-like_N_dom"/>
</dbReference>
<evidence type="ECO:0000313" key="5">
    <source>
        <dbReference type="Proteomes" id="UP000179118"/>
    </source>
</evidence>
<dbReference type="InterPro" id="IPR052906">
    <property type="entry name" value="Type_IV_Methyl-Rstrct_Enzyme"/>
</dbReference>
<dbReference type="Gene3D" id="3.40.1350.10">
    <property type="match status" value="1"/>
</dbReference>
<evidence type="ECO:0000256" key="1">
    <source>
        <dbReference type="SAM" id="MobiDB-lite"/>
    </source>
</evidence>